<dbReference type="GO" id="GO:0016758">
    <property type="term" value="F:hexosyltransferase activity"/>
    <property type="evidence" value="ECO:0007669"/>
    <property type="project" value="UniProtKB-ARBA"/>
</dbReference>
<comment type="similarity">
    <text evidence="4 12">Belongs to the glycosyl hydrolase 30 family.</text>
</comment>
<dbReference type="InterPro" id="IPR033452">
    <property type="entry name" value="GH30_C"/>
</dbReference>
<organism evidence="16 17">
    <name type="scientific">Diabrotica balteata</name>
    <name type="common">Banded cucumber beetle</name>
    <dbReference type="NCBI Taxonomy" id="107213"/>
    <lineage>
        <taxon>Eukaryota</taxon>
        <taxon>Metazoa</taxon>
        <taxon>Ecdysozoa</taxon>
        <taxon>Arthropoda</taxon>
        <taxon>Hexapoda</taxon>
        <taxon>Insecta</taxon>
        <taxon>Pterygota</taxon>
        <taxon>Neoptera</taxon>
        <taxon>Endopterygota</taxon>
        <taxon>Coleoptera</taxon>
        <taxon>Polyphaga</taxon>
        <taxon>Cucujiformia</taxon>
        <taxon>Chrysomeloidea</taxon>
        <taxon>Chrysomelidae</taxon>
        <taxon>Galerucinae</taxon>
        <taxon>Diabroticina</taxon>
        <taxon>Diabroticites</taxon>
        <taxon>Diabrotica</taxon>
    </lineage>
</organism>
<evidence type="ECO:0000256" key="9">
    <source>
        <dbReference type="ARBA" id="ARBA00023098"/>
    </source>
</evidence>
<dbReference type="GO" id="GO:0032006">
    <property type="term" value="P:regulation of TOR signaling"/>
    <property type="evidence" value="ECO:0007669"/>
    <property type="project" value="UniProtKB-ARBA"/>
</dbReference>
<dbReference type="GO" id="GO:0030163">
    <property type="term" value="P:protein catabolic process"/>
    <property type="evidence" value="ECO:0007669"/>
    <property type="project" value="UniProtKB-ARBA"/>
</dbReference>
<dbReference type="GO" id="GO:0042391">
    <property type="term" value="P:regulation of membrane potential"/>
    <property type="evidence" value="ECO:0007669"/>
    <property type="project" value="UniProtKB-ARBA"/>
</dbReference>
<sequence>MCHTMLLKIAIFVAVIHCLSADNKCVPRSFGHSSTVCVCNSDSCHMLESIETLPTGNYVKYTTNQAGLRFVKEKGVLESKINNAENLIEIGTQTYQEIVGFGGAFTDATGINIRSLSEDLQDLILRSYFSEEGNEYRLGRVPIGGSDFSLNPYSYCDTKDNQTDPEFKNFKLANEDYEFKLPFIHTAKELSNNNLELIASLWIAPGWMKTDPEFTASYSFIKSDMYQVYADYYIKFLDAYKNENVSFWGITTGNEPMTAFMPKPIPSVGWFPESQGRWIKENFGPTLRNSEYKDIKIIGHDDSTLLVPLILELMFHDEDVKPYIDGIGLHWYWDFLVGQERVNETHNEYPDKFILITEACNSYILQHVFLGEWEGAERYAGDIIENINNWASGWIDWNMALDMEGGPTFIKNYVDAPIIVNSTANEFYKQPSYYALSHVSKFAPKGTVRLQVTSDISGVGVTALMRPDGSVAVIILNTNFEEVEITIRDTIGDISLKLTAKSITSVVYLR</sequence>
<dbReference type="InterPro" id="IPR001139">
    <property type="entry name" value="Glyco_hydro_30"/>
</dbReference>
<evidence type="ECO:0000256" key="10">
    <source>
        <dbReference type="ARBA" id="ARBA00050474"/>
    </source>
</evidence>
<dbReference type="GO" id="GO:0005774">
    <property type="term" value="C:vacuolar membrane"/>
    <property type="evidence" value="ECO:0007669"/>
    <property type="project" value="UniProtKB-ARBA"/>
</dbReference>
<dbReference type="AlphaFoldDB" id="A0A9N9XDW3"/>
<accession>A0A9N9XDW3</accession>
<evidence type="ECO:0000256" key="13">
    <source>
        <dbReference type="SAM" id="SignalP"/>
    </source>
</evidence>
<dbReference type="Pfam" id="PF02055">
    <property type="entry name" value="Glyco_hydro_30"/>
    <property type="match status" value="1"/>
</dbReference>
<evidence type="ECO:0000256" key="4">
    <source>
        <dbReference type="ARBA" id="ARBA00005382"/>
    </source>
</evidence>
<evidence type="ECO:0000256" key="3">
    <source>
        <dbReference type="ARBA" id="ARBA00004991"/>
    </source>
</evidence>
<dbReference type="InterPro" id="IPR017853">
    <property type="entry name" value="GH"/>
</dbReference>
<keyword evidence="12" id="KW-0326">Glycosidase</keyword>
<evidence type="ECO:0000256" key="2">
    <source>
        <dbReference type="ARBA" id="ARBA00004760"/>
    </source>
</evidence>
<dbReference type="GO" id="GO:0051246">
    <property type="term" value="P:regulation of protein metabolic process"/>
    <property type="evidence" value="ECO:0007669"/>
    <property type="project" value="UniProtKB-ARBA"/>
</dbReference>
<dbReference type="GO" id="GO:0006066">
    <property type="term" value="P:alcohol metabolic process"/>
    <property type="evidence" value="ECO:0007669"/>
    <property type="project" value="UniProtKB-ARBA"/>
</dbReference>
<proteinExistence type="inferred from homology"/>
<evidence type="ECO:0000256" key="8">
    <source>
        <dbReference type="ARBA" id="ARBA00022919"/>
    </source>
</evidence>
<evidence type="ECO:0000259" key="14">
    <source>
        <dbReference type="Pfam" id="PF02055"/>
    </source>
</evidence>
<comment type="catalytic activity">
    <reaction evidence="11">
        <text>an N-acyl-1-beta-D-glucosyl-15-methylhexadecasphing-4-enine + H2O = an N-acyl-15-methylhexadecasphing-4-enine + D-glucose</text>
        <dbReference type="Rhea" id="RHEA:34755"/>
        <dbReference type="ChEBI" id="CHEBI:4167"/>
        <dbReference type="ChEBI" id="CHEBI:15377"/>
        <dbReference type="ChEBI" id="CHEBI:70815"/>
        <dbReference type="ChEBI" id="CHEBI:70846"/>
    </reaction>
    <physiologicalReaction direction="left-to-right" evidence="11">
        <dbReference type="Rhea" id="RHEA:34756"/>
    </physiologicalReaction>
</comment>
<dbReference type="SUPFAM" id="SSF51445">
    <property type="entry name" value="(Trans)glycosidases"/>
    <property type="match status" value="1"/>
</dbReference>
<dbReference type="Pfam" id="PF17189">
    <property type="entry name" value="Glyco_hydro_30C"/>
    <property type="match status" value="1"/>
</dbReference>
<keyword evidence="6 13" id="KW-0732">Signal</keyword>
<keyword evidence="7 12" id="KW-0378">Hydrolase</keyword>
<feature type="domain" description="Glycosyl hydrolase family 30 beta sandwich" evidence="15">
    <location>
        <begin position="446"/>
        <end position="506"/>
    </location>
</feature>
<evidence type="ECO:0000259" key="15">
    <source>
        <dbReference type="Pfam" id="PF17189"/>
    </source>
</evidence>
<dbReference type="GO" id="GO:0016241">
    <property type="term" value="P:regulation of macroautophagy"/>
    <property type="evidence" value="ECO:0007669"/>
    <property type="project" value="UniProtKB-ARBA"/>
</dbReference>
<evidence type="ECO:0000256" key="12">
    <source>
        <dbReference type="RuleBase" id="RU361188"/>
    </source>
</evidence>
<feature type="signal peptide" evidence="13">
    <location>
        <begin position="1"/>
        <end position="21"/>
    </location>
</feature>
<dbReference type="EMBL" id="OU898280">
    <property type="protein sequence ID" value="CAG9835425.1"/>
    <property type="molecule type" value="Genomic_DNA"/>
</dbReference>
<dbReference type="PANTHER" id="PTHR11069">
    <property type="entry name" value="GLUCOSYLCERAMIDASE"/>
    <property type="match status" value="1"/>
</dbReference>
<dbReference type="Gene3D" id="3.20.20.80">
    <property type="entry name" value="Glycosidases"/>
    <property type="match status" value="1"/>
</dbReference>
<keyword evidence="17" id="KW-1185">Reference proteome</keyword>
<dbReference type="GO" id="GO:0005764">
    <property type="term" value="C:lysosome"/>
    <property type="evidence" value="ECO:0007669"/>
    <property type="project" value="UniProtKB-ARBA"/>
</dbReference>
<keyword evidence="9 12" id="KW-0443">Lipid metabolism</keyword>
<dbReference type="GO" id="GO:0007040">
    <property type="term" value="P:lysosome organization"/>
    <property type="evidence" value="ECO:0007669"/>
    <property type="project" value="UniProtKB-ARBA"/>
</dbReference>
<dbReference type="GO" id="GO:0005102">
    <property type="term" value="F:signaling receptor binding"/>
    <property type="evidence" value="ECO:0007669"/>
    <property type="project" value="UniProtKB-ARBA"/>
</dbReference>
<keyword evidence="8 12" id="KW-0746">Sphingolipid metabolism</keyword>
<dbReference type="GO" id="GO:0008202">
    <property type="term" value="P:steroid metabolic process"/>
    <property type="evidence" value="ECO:0007669"/>
    <property type="project" value="UniProtKB-ARBA"/>
</dbReference>
<dbReference type="PANTHER" id="PTHR11069:SF23">
    <property type="entry name" value="LYSOSOMAL ACID GLUCOSYLCERAMIDASE"/>
    <property type="match status" value="1"/>
</dbReference>
<dbReference type="EC" id="3.2.1.45" evidence="5 12"/>
<dbReference type="InterPro" id="IPR033453">
    <property type="entry name" value="Glyco_hydro_30_TIM-barrel"/>
</dbReference>
<feature type="domain" description="Glycosyl hydrolase family 30 TIM-barrel" evidence="14">
    <location>
        <begin position="98"/>
        <end position="442"/>
    </location>
</feature>
<protein>
    <recommendedName>
        <fullName evidence="5 12">Glucosylceramidase</fullName>
        <ecNumber evidence="5 12">3.2.1.45</ecNumber>
    </recommendedName>
</protein>
<dbReference type="SUPFAM" id="SSF51011">
    <property type="entry name" value="Glycosyl hydrolase domain"/>
    <property type="match status" value="1"/>
</dbReference>
<evidence type="ECO:0000256" key="1">
    <source>
        <dbReference type="ARBA" id="ARBA00001013"/>
    </source>
</evidence>
<comment type="pathway">
    <text evidence="2">Lipid metabolism; sphingolipid metabolism.</text>
</comment>
<evidence type="ECO:0000256" key="6">
    <source>
        <dbReference type="ARBA" id="ARBA00022729"/>
    </source>
</evidence>
<comment type="catalytic activity">
    <reaction evidence="10">
        <text>a beta-D-glucosylceramide + H2O = an N-acyl-sphingoid base + D-glucose</text>
        <dbReference type="Rhea" id="RHEA:81447"/>
        <dbReference type="ChEBI" id="CHEBI:4167"/>
        <dbReference type="ChEBI" id="CHEBI:15377"/>
        <dbReference type="ChEBI" id="CHEBI:83264"/>
        <dbReference type="ChEBI" id="CHEBI:83273"/>
    </reaction>
    <physiologicalReaction direction="left-to-right" evidence="10">
        <dbReference type="Rhea" id="RHEA:81448"/>
    </physiologicalReaction>
</comment>
<dbReference type="OrthoDB" id="2160638at2759"/>
<comment type="catalytic activity">
    <reaction evidence="1">
        <text>a beta-D-glucosyl-(1&lt;-&gt;1')-N-acylsphing-4-enine + H2O = an N-acylsphing-4-enine + D-glucose</text>
        <dbReference type="Rhea" id="RHEA:13269"/>
        <dbReference type="ChEBI" id="CHEBI:4167"/>
        <dbReference type="ChEBI" id="CHEBI:15377"/>
        <dbReference type="ChEBI" id="CHEBI:22801"/>
        <dbReference type="ChEBI" id="CHEBI:52639"/>
        <dbReference type="EC" id="3.2.1.45"/>
    </reaction>
    <physiologicalReaction direction="left-to-right" evidence="1">
        <dbReference type="Rhea" id="RHEA:13270"/>
    </physiologicalReaction>
</comment>
<dbReference type="GO" id="GO:0010605">
    <property type="term" value="P:negative regulation of macromolecule metabolic process"/>
    <property type="evidence" value="ECO:0007669"/>
    <property type="project" value="UniProtKB-ARBA"/>
</dbReference>
<comment type="pathway">
    <text evidence="3">Sphingolipid metabolism.</text>
</comment>
<reference evidence="16" key="1">
    <citation type="submission" date="2022-01" db="EMBL/GenBank/DDBJ databases">
        <authorList>
            <person name="King R."/>
        </authorList>
    </citation>
    <scope>NUCLEOTIDE SEQUENCE</scope>
</reference>
<evidence type="ECO:0000256" key="7">
    <source>
        <dbReference type="ARBA" id="ARBA00022801"/>
    </source>
</evidence>
<dbReference type="GO" id="GO:0004348">
    <property type="term" value="F:glucosylceramidase activity"/>
    <property type="evidence" value="ECO:0007669"/>
    <property type="project" value="UniProtKB-EC"/>
</dbReference>
<dbReference type="Proteomes" id="UP001153709">
    <property type="component" value="Chromosome 5"/>
</dbReference>
<evidence type="ECO:0000256" key="11">
    <source>
        <dbReference type="ARBA" id="ARBA00051345"/>
    </source>
</evidence>
<name>A0A9N9XDW3_DIABA</name>
<dbReference type="GO" id="GO:0006914">
    <property type="term" value="P:autophagy"/>
    <property type="evidence" value="ECO:0007669"/>
    <property type="project" value="UniProtKB-ARBA"/>
</dbReference>
<dbReference type="GO" id="GO:0006680">
    <property type="term" value="P:glucosylceramide catabolic process"/>
    <property type="evidence" value="ECO:0007669"/>
    <property type="project" value="UniProtKB-ARBA"/>
</dbReference>
<evidence type="ECO:0000313" key="16">
    <source>
        <dbReference type="EMBL" id="CAG9835425.1"/>
    </source>
</evidence>
<evidence type="ECO:0000313" key="17">
    <source>
        <dbReference type="Proteomes" id="UP001153709"/>
    </source>
</evidence>
<dbReference type="PRINTS" id="PR00843">
    <property type="entry name" value="GLHYDRLASE30"/>
</dbReference>
<dbReference type="FunFam" id="3.20.20.80:FF:000030">
    <property type="entry name" value="Lysosomal acid glucosylceramidase"/>
    <property type="match status" value="1"/>
</dbReference>
<gene>
    <name evidence="16" type="ORF">DIABBA_LOCUS8618</name>
</gene>
<feature type="chain" id="PRO_5040312043" description="Glucosylceramidase" evidence="13">
    <location>
        <begin position="22"/>
        <end position="510"/>
    </location>
</feature>
<evidence type="ECO:0000256" key="5">
    <source>
        <dbReference type="ARBA" id="ARBA00012658"/>
    </source>
</evidence>